<name>A0A316VEF4_9BASI</name>
<feature type="transmembrane region" description="Helical" evidence="2">
    <location>
        <begin position="128"/>
        <end position="148"/>
    </location>
</feature>
<dbReference type="RefSeq" id="XP_025354157.1">
    <property type="nucleotide sequence ID" value="XM_025497837.1"/>
</dbReference>
<evidence type="ECO:0000256" key="1">
    <source>
        <dbReference type="SAM" id="MobiDB-lite"/>
    </source>
</evidence>
<feature type="transmembrane region" description="Helical" evidence="2">
    <location>
        <begin position="236"/>
        <end position="258"/>
    </location>
</feature>
<dbReference type="GeneID" id="37019618"/>
<organism evidence="3 4">
    <name type="scientific">Meira miltonrushii</name>
    <dbReference type="NCBI Taxonomy" id="1280837"/>
    <lineage>
        <taxon>Eukaryota</taxon>
        <taxon>Fungi</taxon>
        <taxon>Dikarya</taxon>
        <taxon>Basidiomycota</taxon>
        <taxon>Ustilaginomycotina</taxon>
        <taxon>Exobasidiomycetes</taxon>
        <taxon>Exobasidiales</taxon>
        <taxon>Brachybasidiaceae</taxon>
        <taxon>Meira</taxon>
    </lineage>
</organism>
<feature type="transmembrane region" description="Helical" evidence="2">
    <location>
        <begin position="86"/>
        <end position="108"/>
    </location>
</feature>
<keyword evidence="2" id="KW-0472">Membrane</keyword>
<feature type="transmembrane region" description="Helical" evidence="2">
    <location>
        <begin position="44"/>
        <end position="65"/>
    </location>
</feature>
<keyword evidence="2" id="KW-0812">Transmembrane</keyword>
<keyword evidence="2" id="KW-1133">Transmembrane helix</keyword>
<dbReference type="AlphaFoldDB" id="A0A316VEF4"/>
<feature type="region of interest" description="Disordered" evidence="1">
    <location>
        <begin position="548"/>
        <end position="631"/>
    </location>
</feature>
<reference evidence="3 4" key="1">
    <citation type="journal article" date="2018" name="Mol. Biol. Evol.">
        <title>Broad Genomic Sampling Reveals a Smut Pathogenic Ancestry of the Fungal Clade Ustilaginomycotina.</title>
        <authorList>
            <person name="Kijpornyongpan T."/>
            <person name="Mondo S.J."/>
            <person name="Barry K."/>
            <person name="Sandor L."/>
            <person name="Lee J."/>
            <person name="Lipzen A."/>
            <person name="Pangilinan J."/>
            <person name="LaButti K."/>
            <person name="Hainaut M."/>
            <person name="Henrissat B."/>
            <person name="Grigoriev I.V."/>
            <person name="Spatafora J.W."/>
            <person name="Aime M.C."/>
        </authorList>
    </citation>
    <scope>NUCLEOTIDE SEQUENCE [LARGE SCALE GENOMIC DNA]</scope>
    <source>
        <strain evidence="3 4">MCA 3882</strain>
    </source>
</reference>
<feature type="compositionally biased region" description="Polar residues" evidence="1">
    <location>
        <begin position="762"/>
        <end position="771"/>
    </location>
</feature>
<feature type="compositionally biased region" description="Polar residues" evidence="1">
    <location>
        <begin position="573"/>
        <end position="591"/>
    </location>
</feature>
<gene>
    <name evidence="3" type="ORF">FA14DRAFT_156534</name>
</gene>
<accession>A0A316VEF4</accession>
<keyword evidence="4" id="KW-1185">Reference proteome</keyword>
<evidence type="ECO:0000256" key="2">
    <source>
        <dbReference type="SAM" id="Phobius"/>
    </source>
</evidence>
<evidence type="ECO:0000313" key="4">
    <source>
        <dbReference type="Proteomes" id="UP000245771"/>
    </source>
</evidence>
<feature type="transmembrane region" description="Helical" evidence="2">
    <location>
        <begin position="433"/>
        <end position="463"/>
    </location>
</feature>
<dbReference type="InParanoid" id="A0A316VEF4"/>
<dbReference type="EMBL" id="KZ819604">
    <property type="protein sequence ID" value="PWN33855.1"/>
    <property type="molecule type" value="Genomic_DNA"/>
</dbReference>
<protein>
    <submittedName>
        <fullName evidence="3">Uncharacterized protein</fullName>
    </submittedName>
</protein>
<sequence length="805" mass="91038">MASVPLVNGQLPAWSLQNNAGMIEFIKSISLKSIPMNLKRQNDFYIAFKCILLAAGLTLLIRLIMTGRFWLMRVVRTPKGFLICPNACEALCLSACVFYLIDLFFRGFSINWLWGDSLSMQEGMPLLYSFRLYFLWLAGFIHLASTLLIWPFDPMRIRPFYWHLFLFGVPIAFLIGFLPNCIRAEVYNRMANQRLVPLLITLQGRDPEGPLDANSIAIATDGYEHVVLMWQASRDYAAVALAFLILLTFGSIATGYQITSRAARRYRDIKRAATQVRNETPIEEGETEGKPTYSSDSQHSEDKLTKQTDNSPYLLQTISSQPTNEGAMNKTDSTIATQTAPSRLVTNEDKLDFKVNPITEPKMNQTKNDNDSAGLRRIEVPKRIEWRKFSHLRLLRYFAGLDPLPAQNSESDLALARYGKPSQESVEAVLKDFLYFSLVQFSCLIIIELVMAACAFLIILTIIPDLRSPAYVPQYTTKFALTAYIFFVLEIWVIVSIGSPLILIMLWRQLYPIRVDFGNDIYTRQAPTLKIKNVAKLKNFRLKKKNKDGAEKDEMEAEEVGNDTGDWHHVPWTPSTRATFMPTSPSSVSTKANKEIQRSAGANNISISRTTPSLDGSIHGAEEEEYERDNRWSKHYSNDGIELEDNRRKTKESITRDVCGLAGSDMGVRRIVLDALESSNKYPTRKLGGATTSVWQRAEAAHLHERRPSLPSKASESQMQKIRGQQPQRGGRRNSQADLTTPPSSKSNSPPPMLSRLHGSLRKNSSFSQKDTFGIPMSKYQTNLQPPENARFVTPHGFVQSRPYE</sequence>
<feature type="transmembrane region" description="Helical" evidence="2">
    <location>
        <begin position="483"/>
        <end position="507"/>
    </location>
</feature>
<feature type="transmembrane region" description="Helical" evidence="2">
    <location>
        <begin position="160"/>
        <end position="178"/>
    </location>
</feature>
<evidence type="ECO:0000313" key="3">
    <source>
        <dbReference type="EMBL" id="PWN33855.1"/>
    </source>
</evidence>
<feature type="region of interest" description="Disordered" evidence="1">
    <location>
        <begin position="700"/>
        <end position="805"/>
    </location>
</feature>
<feature type="region of interest" description="Disordered" evidence="1">
    <location>
        <begin position="277"/>
        <end position="313"/>
    </location>
</feature>
<feature type="compositionally biased region" description="Polar residues" evidence="1">
    <location>
        <begin position="600"/>
        <end position="614"/>
    </location>
</feature>
<dbReference type="Proteomes" id="UP000245771">
    <property type="component" value="Unassembled WGS sequence"/>
</dbReference>
<proteinExistence type="predicted"/>
<dbReference type="OrthoDB" id="10664259at2759"/>